<comment type="caution">
    <text evidence="7">The sequence shown here is derived from an EMBL/GenBank/DDBJ whole genome shotgun (WGS) entry which is preliminary data.</text>
</comment>
<dbReference type="EMBL" id="MSDQ01000003">
    <property type="protein sequence ID" value="OLO13005.1"/>
    <property type="molecule type" value="Genomic_DNA"/>
</dbReference>
<accession>A0A1Q8TH74</accession>
<dbReference type="AlphaFoldDB" id="A0A1Q8TH74"/>
<dbReference type="STRING" id="223900.GCA_000821045_02656"/>
<dbReference type="InterPro" id="IPR003825">
    <property type="entry name" value="Colicin-V_CvpA"/>
</dbReference>
<feature type="compositionally biased region" description="Basic and acidic residues" evidence="5">
    <location>
        <begin position="166"/>
        <end position="176"/>
    </location>
</feature>
<sequence>MTLTWLDWAFLAVLTVSMLAGFMRGLVREALGLAAWVAALLGARMFAPAVAEMMAPYIDHPEIRLVLGFVLVIFVIVMLCGFLIRMINAAIEWVGMGFFNRVAGATFGAARGALILVLATVILTLTPLSGIAAWQNAQLRPAFEQLRDWSVDRLEEWEIDTSGAERALRDTGREAADQVLETSPEAPAPNASSDKTAP</sequence>
<dbReference type="Pfam" id="PF02674">
    <property type="entry name" value="Colicin_V"/>
    <property type="match status" value="1"/>
</dbReference>
<name>A0A1Q8TH74_9GAMM</name>
<feature type="transmembrane region" description="Helical" evidence="6">
    <location>
        <begin position="30"/>
        <end position="51"/>
    </location>
</feature>
<dbReference type="RefSeq" id="WP_075367804.1">
    <property type="nucleotide sequence ID" value="NZ_MSDQ01000003.1"/>
</dbReference>
<protein>
    <submittedName>
        <fullName evidence="7">Colicin V production protein</fullName>
    </submittedName>
</protein>
<evidence type="ECO:0000256" key="1">
    <source>
        <dbReference type="ARBA" id="ARBA00004141"/>
    </source>
</evidence>
<keyword evidence="4 6" id="KW-0472">Membrane</keyword>
<organism evidence="7 8">
    <name type="scientific">Chromohalobacter japonicus</name>
    <dbReference type="NCBI Taxonomy" id="223900"/>
    <lineage>
        <taxon>Bacteria</taxon>
        <taxon>Pseudomonadati</taxon>
        <taxon>Pseudomonadota</taxon>
        <taxon>Gammaproteobacteria</taxon>
        <taxon>Oceanospirillales</taxon>
        <taxon>Halomonadaceae</taxon>
        <taxon>Chromohalobacter</taxon>
    </lineage>
</organism>
<keyword evidence="2 6" id="KW-0812">Transmembrane</keyword>
<evidence type="ECO:0000256" key="3">
    <source>
        <dbReference type="ARBA" id="ARBA00022989"/>
    </source>
</evidence>
<dbReference type="InterPro" id="IPR052719">
    <property type="entry name" value="CvpA-like"/>
</dbReference>
<dbReference type="Proteomes" id="UP000186806">
    <property type="component" value="Unassembled WGS sequence"/>
</dbReference>
<feature type="transmembrane region" description="Helical" evidence="6">
    <location>
        <begin position="6"/>
        <end position="23"/>
    </location>
</feature>
<gene>
    <name evidence="7" type="ORF">BTW10_01125</name>
</gene>
<reference evidence="7 8" key="1">
    <citation type="submission" date="2016-12" db="EMBL/GenBank/DDBJ databases">
        <title>Draft genome sequences of strains Salinicola socius SMB35, Salinicola sp. MH3R3-1 and Chromohalobacter sp. SMB17 from the Verkhnekamsk potash mining region of Russia.</title>
        <authorList>
            <person name="Mavrodi D.V."/>
            <person name="Olsson B.E."/>
            <person name="Korsakova E.S."/>
            <person name="Pyankova A."/>
            <person name="Mavrodi O.V."/>
            <person name="Plotnikova E.G."/>
        </authorList>
    </citation>
    <scope>NUCLEOTIDE SEQUENCE [LARGE SCALE GENOMIC DNA]</scope>
    <source>
        <strain evidence="7 8">SMB17</strain>
    </source>
</reference>
<feature type="region of interest" description="Disordered" evidence="5">
    <location>
        <begin position="165"/>
        <end position="198"/>
    </location>
</feature>
<evidence type="ECO:0000313" key="7">
    <source>
        <dbReference type="EMBL" id="OLO13005.1"/>
    </source>
</evidence>
<dbReference type="PANTHER" id="PTHR36926">
    <property type="entry name" value="COLICIN V PRODUCTION PROTEIN"/>
    <property type="match status" value="1"/>
</dbReference>
<feature type="transmembrane region" description="Helical" evidence="6">
    <location>
        <begin position="108"/>
        <end position="134"/>
    </location>
</feature>
<evidence type="ECO:0000256" key="6">
    <source>
        <dbReference type="SAM" id="Phobius"/>
    </source>
</evidence>
<proteinExistence type="predicted"/>
<comment type="subcellular location">
    <subcellularLocation>
        <location evidence="1">Membrane</location>
        <topology evidence="1">Multi-pass membrane protein</topology>
    </subcellularLocation>
</comment>
<evidence type="ECO:0000313" key="8">
    <source>
        <dbReference type="Proteomes" id="UP000186806"/>
    </source>
</evidence>
<dbReference type="GO" id="GO:0009403">
    <property type="term" value="P:toxin biosynthetic process"/>
    <property type="evidence" value="ECO:0007669"/>
    <property type="project" value="InterPro"/>
</dbReference>
<dbReference type="GO" id="GO:0016020">
    <property type="term" value="C:membrane"/>
    <property type="evidence" value="ECO:0007669"/>
    <property type="project" value="UniProtKB-SubCell"/>
</dbReference>
<feature type="transmembrane region" description="Helical" evidence="6">
    <location>
        <begin position="63"/>
        <end position="87"/>
    </location>
</feature>
<evidence type="ECO:0000256" key="5">
    <source>
        <dbReference type="SAM" id="MobiDB-lite"/>
    </source>
</evidence>
<evidence type="ECO:0000256" key="2">
    <source>
        <dbReference type="ARBA" id="ARBA00022692"/>
    </source>
</evidence>
<keyword evidence="8" id="KW-1185">Reference proteome</keyword>
<keyword evidence="3 6" id="KW-1133">Transmembrane helix</keyword>
<dbReference type="PANTHER" id="PTHR36926:SF1">
    <property type="entry name" value="COLICIN V PRODUCTION PROTEIN"/>
    <property type="match status" value="1"/>
</dbReference>
<evidence type="ECO:0000256" key="4">
    <source>
        <dbReference type="ARBA" id="ARBA00023136"/>
    </source>
</evidence>